<dbReference type="InterPro" id="IPR042120">
    <property type="entry name" value="MutL_C_dimsub"/>
</dbReference>
<dbReference type="Pfam" id="PF13589">
    <property type="entry name" value="HATPase_c_3"/>
    <property type="match status" value="1"/>
</dbReference>
<dbReference type="SUPFAM" id="SSF54211">
    <property type="entry name" value="Ribosomal protein S5 domain 2-like"/>
    <property type="match status" value="1"/>
</dbReference>
<keyword evidence="2" id="KW-0227">DNA damage</keyword>
<keyword evidence="6" id="KW-1185">Reference proteome</keyword>
<dbReference type="Proteomes" id="UP000502823">
    <property type="component" value="Unassembled WGS sequence"/>
</dbReference>
<dbReference type="GO" id="GO:0006298">
    <property type="term" value="P:mismatch repair"/>
    <property type="evidence" value="ECO:0007669"/>
    <property type="project" value="InterPro"/>
</dbReference>
<comment type="caution">
    <text evidence="5">The sequence shown here is derived from an EMBL/GenBank/DDBJ whole genome shotgun (WGS) entry which is preliminary data.</text>
</comment>
<evidence type="ECO:0000313" key="6">
    <source>
        <dbReference type="Proteomes" id="UP000502823"/>
    </source>
</evidence>
<gene>
    <name evidence="5" type="ORF">Cfor_11528</name>
</gene>
<dbReference type="PROSITE" id="PS00058">
    <property type="entry name" value="DNA_MISMATCH_REPAIR_1"/>
    <property type="match status" value="1"/>
</dbReference>
<feature type="non-terminal residue" evidence="5">
    <location>
        <position position="2197"/>
    </location>
</feature>
<evidence type="ECO:0000256" key="3">
    <source>
        <dbReference type="SAM" id="MobiDB-lite"/>
    </source>
</evidence>
<evidence type="ECO:0000313" key="5">
    <source>
        <dbReference type="EMBL" id="GFG32922.1"/>
    </source>
</evidence>
<dbReference type="SMART" id="SM01340">
    <property type="entry name" value="DNA_mis_repair"/>
    <property type="match status" value="1"/>
</dbReference>
<evidence type="ECO:0000259" key="4">
    <source>
        <dbReference type="PROSITE" id="PS50020"/>
    </source>
</evidence>
<dbReference type="GO" id="GO:0005524">
    <property type="term" value="F:ATP binding"/>
    <property type="evidence" value="ECO:0007669"/>
    <property type="project" value="InterPro"/>
</dbReference>
<dbReference type="PANTHER" id="PTHR10073:SF47">
    <property type="entry name" value="DNA MISMATCH REPAIR PROTEIN MLH3"/>
    <property type="match status" value="1"/>
</dbReference>
<evidence type="ECO:0000256" key="1">
    <source>
        <dbReference type="ARBA" id="ARBA00006082"/>
    </source>
</evidence>
<dbReference type="Pfam" id="PF08676">
    <property type="entry name" value="MutL_C"/>
    <property type="match status" value="1"/>
</dbReference>
<dbReference type="SUPFAM" id="SSF118116">
    <property type="entry name" value="DNA mismatch repair protein MutL"/>
    <property type="match status" value="1"/>
</dbReference>
<dbReference type="EMBL" id="BLKM01004955">
    <property type="protein sequence ID" value="GFG32922.1"/>
    <property type="molecule type" value="Genomic_DNA"/>
</dbReference>
<dbReference type="SUPFAM" id="SSF55874">
    <property type="entry name" value="ATPase domain of HSP90 chaperone/DNA topoisomerase II/histidine kinase"/>
    <property type="match status" value="1"/>
</dbReference>
<dbReference type="Gene3D" id="3.30.230.10">
    <property type="match status" value="1"/>
</dbReference>
<dbReference type="InterPro" id="IPR037198">
    <property type="entry name" value="MutL_C_sf"/>
</dbReference>
<dbReference type="SMART" id="SM00853">
    <property type="entry name" value="MutL_C"/>
    <property type="match status" value="1"/>
</dbReference>
<dbReference type="InterPro" id="IPR001202">
    <property type="entry name" value="WW_dom"/>
</dbReference>
<dbReference type="InterPro" id="IPR014721">
    <property type="entry name" value="Ribsml_uS5_D2-typ_fold_subgr"/>
</dbReference>
<accession>A0A6L2PP14</accession>
<feature type="compositionally biased region" description="Basic and acidic residues" evidence="3">
    <location>
        <begin position="1698"/>
        <end position="1717"/>
    </location>
</feature>
<name>A0A6L2PP14_COPFO</name>
<dbReference type="PANTHER" id="PTHR10073">
    <property type="entry name" value="DNA MISMATCH REPAIR PROTEIN MLH, PMS, MUTL"/>
    <property type="match status" value="1"/>
</dbReference>
<protein>
    <recommendedName>
        <fullName evidence="4">WW domain-containing protein</fullName>
    </recommendedName>
</protein>
<reference evidence="6" key="1">
    <citation type="submission" date="2020-01" db="EMBL/GenBank/DDBJ databases">
        <title>Draft genome sequence of the Termite Coptotermes fromosanus.</title>
        <authorList>
            <person name="Itakura S."/>
            <person name="Yosikawa Y."/>
            <person name="Umezawa K."/>
        </authorList>
    </citation>
    <scope>NUCLEOTIDE SEQUENCE [LARGE SCALE GENOMIC DNA]</scope>
</reference>
<dbReference type="GO" id="GO:0032300">
    <property type="term" value="C:mismatch repair complex"/>
    <property type="evidence" value="ECO:0007669"/>
    <property type="project" value="InterPro"/>
</dbReference>
<dbReference type="InterPro" id="IPR042121">
    <property type="entry name" value="MutL_C_regsub"/>
</dbReference>
<dbReference type="InterPro" id="IPR013507">
    <property type="entry name" value="DNA_mismatch_S5_2-like"/>
</dbReference>
<dbReference type="SMART" id="SM00456">
    <property type="entry name" value="WW"/>
    <property type="match status" value="1"/>
</dbReference>
<comment type="similarity">
    <text evidence="1">Belongs to the DNA mismatch repair MutL/HexB family.</text>
</comment>
<organism evidence="5 6">
    <name type="scientific">Coptotermes formosanus</name>
    <name type="common">Formosan subterranean termite</name>
    <dbReference type="NCBI Taxonomy" id="36987"/>
    <lineage>
        <taxon>Eukaryota</taxon>
        <taxon>Metazoa</taxon>
        <taxon>Ecdysozoa</taxon>
        <taxon>Arthropoda</taxon>
        <taxon>Hexapoda</taxon>
        <taxon>Insecta</taxon>
        <taxon>Pterygota</taxon>
        <taxon>Neoptera</taxon>
        <taxon>Polyneoptera</taxon>
        <taxon>Dictyoptera</taxon>
        <taxon>Blattodea</taxon>
        <taxon>Blattoidea</taxon>
        <taxon>Termitoidae</taxon>
        <taxon>Rhinotermitidae</taxon>
        <taxon>Coptotermes</taxon>
    </lineage>
</organism>
<feature type="compositionally biased region" description="Polar residues" evidence="3">
    <location>
        <begin position="1405"/>
        <end position="1428"/>
    </location>
</feature>
<sequence length="2197" mass="244781">VLNAIDAGATSIAVRVNFKFHKIQVVDNGCGLISRDLDLIGTRYMTSKCHSLKDLHNHLDQFGFRGEALASLREVSGLLTLESRPKDSDVTYCKVFTHGKSHKAGVSKTTRPGQGTTITVHDFMYNMPVRKQRIQSAIDLEEIKSHMECIALMHPQVSFSLRNDTDGKLVLHTRKCANTVSAFSYLYGETLAQSLVPVSSTLGQFKIGGYISRATHHQKHLQFVYVNKRLILKSKLRKLANSMLGNSFLLRTNTTSCDIPISKEISAGRWLAFSPPRKRDKYAVYLLNVECPYHVYDVCFDPKKTLIEFSDWDNVLQCMELAIRTFLEKEHCMTLSEQGSSYSLQEKNSGGNMLSVLKEVEQLKKECTVGQLKIQNLDPTGMLNQEKNADVHGLSENVTKKMLDVSRAVFGVPAKRRDQNEGTCFRDDLCFHSAALTYEETDIKSEIAVVLESGANRSNEDVLTNFASNPTLCTCDSENPFPSLETYSAPRQSITQLTGVLKENTMDVARRNLNNLIDHVSDIPLTESDSENLSIQCMFTKTDSDLYPIERFRNYLSNKIKPQYHSKHADTPSITKFRETFHCVSNIDIPVPFKNFEWHAVKQFLRMSGLLKEGVNLTNECVKSDVTMNLKDVPVGGCETTRQDIHAHEGDSSSFFHKPQTNVKCLLGKRTEKQADVSRVCKKFYAREHTNCTLHAGHLLQHSLLQDASKSLSDVNVTNPITEFENSENKEADVFEYERTFSQCSTNFPDESLSTKGVSNVFSSSSYKRAVCKEFSAPHKEVVEVEECFQIHNFKWFHLATTTEVKNVKEHLHSTQKYHSEHKRNKYTDGRGMFSLTQNGNGVHNQLKLTHPKINVCKCHTKTYRQSDSFSRNYCTSYDFLHTLERKETKESKCTAQNSIPICQTNLQDEYAIGKTSNCYGNSHNVPAYRKSVRFNCTNKRVFNSNCEGKMVQPFTSPDSSHCGLHNVNVEEECVRPDFGTVSFRFSPKVVLRHQSGCRNILKTFSSNSHMLCGGKLMKDMQHTEFVRNHCMNNCAQRISQVVLSSKPAMFKHQLSNNLILTSGSEADVESRTDAEPCPRKRRCVNILPCNKTWTGKRRLAKLPSNPEYSYAHANDINISHSAEYLKQKICYSINKGGNGNELAKQQHDDEACFSFQEQEKSAGCLASDMQGGRSRVVDKSPQMSVDGGVPHIFNDSNNTIVPSSGSNYNSLSHFSQTANCKMVVSDSDSDISIQEYAVTSKKDSGNLPCGQNRLTVSSNVNTTEYHNHCSRSFSHEIEGGKIAAETDSICVPVGKDSSEVETRTLGITETHACKEKDVENVCTELSPTVILDVIDTLRSICISDFPSKENCARTVRNEDSISEVGNVNSGGESNMVSPKVTVVQEVSESFNSPVNNRTDKLSDTMKNNSGDTSCESESLFSKQSSPSDNIKCGISGSNKGIEDETSQLSLMESASGQGLVLCFGGLSQSNSEHCRMSTALNRKDGGSTHVLTREEEPGVGSLACDLERSFSLKEPLSKNKEVCGASDISSLAKKNNTVVIRDTIFNFRRTPGGPNSSPEDDKLVSRNSLNHAVLAADNFAEDGSTHTLRQDGIFNSESNSCMQQYEALSFCKSTQCSNIGTRLSNNVNINVREHGSDVMHTDFITSEQVTHTNAAGSDGKFSVLSKNLEACKKQNVSELLHPGACTVTGGQILREKQSDLLDRKRRSDSDGLDTHGKRSCMGQTNEHVSMQACKPCNNNVTAPDVCMSDSISTQDLNEAFDNVMSKVAGSDTNKKENCAFTVGQDGIAADTLGDNTVEIDMQKETDKIKCNSKDISLKCPKGWEQKLDPKGKIFFVHLETGLMSYTIPSQPVTQNLFSMSKRFAFLPKGMSPVLKNRVNKPCKDPEENTLTPISHQALCNVITDSYNLVDELAVVKWKDVQEKKGTACRDLVKKLLAESDNRMRFCEKEVPSACTEELPKSIVKVYNVIYPYTFSKDVFSDLKVLGQLDNKFIVTVVGPRCGKNQNVIVLFDQHAVHERIRLESLMKDYLVEGSNSEFRTAEVNPCINLNLSPNEVRILSSFQHDFEKLGLQFEVADDTNIQITKVPTCLLAREQREMHGRGVSVLNGFLESMIREQVDSILTTRGVGIRLPAILQSVISSEACRGAVKFGDPLYPEECAVLLKNLSRCQVPFQCAHGRPALVPIVDLQHLHIQAK</sequence>
<dbReference type="InterPro" id="IPR038973">
    <property type="entry name" value="MutL/Mlh/Pms-like"/>
</dbReference>
<dbReference type="GO" id="GO:0016887">
    <property type="term" value="F:ATP hydrolysis activity"/>
    <property type="evidence" value="ECO:0007669"/>
    <property type="project" value="InterPro"/>
</dbReference>
<dbReference type="InterPro" id="IPR014790">
    <property type="entry name" value="MutL_C"/>
</dbReference>
<feature type="non-terminal residue" evidence="5">
    <location>
        <position position="1"/>
    </location>
</feature>
<dbReference type="InParanoid" id="A0A6L2PP14"/>
<evidence type="ECO:0000256" key="2">
    <source>
        <dbReference type="ARBA" id="ARBA00022763"/>
    </source>
</evidence>
<dbReference type="GO" id="GO:0030983">
    <property type="term" value="F:mismatched DNA binding"/>
    <property type="evidence" value="ECO:0007669"/>
    <property type="project" value="InterPro"/>
</dbReference>
<proteinExistence type="inferred from homology"/>
<dbReference type="Gene3D" id="3.30.1370.100">
    <property type="entry name" value="MutL, C-terminal domain, regulatory subdomain"/>
    <property type="match status" value="1"/>
</dbReference>
<feature type="region of interest" description="Disordered" evidence="3">
    <location>
        <begin position="1698"/>
        <end position="1720"/>
    </location>
</feature>
<dbReference type="GO" id="GO:0140664">
    <property type="term" value="F:ATP-dependent DNA damage sensor activity"/>
    <property type="evidence" value="ECO:0007669"/>
    <property type="project" value="InterPro"/>
</dbReference>
<dbReference type="Gene3D" id="3.30.565.10">
    <property type="entry name" value="Histidine kinase-like ATPase, C-terminal domain"/>
    <property type="match status" value="1"/>
</dbReference>
<dbReference type="Gene3D" id="3.30.1540.20">
    <property type="entry name" value="MutL, C-terminal domain, dimerisation subdomain"/>
    <property type="match status" value="1"/>
</dbReference>
<dbReference type="InterPro" id="IPR036890">
    <property type="entry name" value="HATPase_C_sf"/>
</dbReference>
<feature type="region of interest" description="Disordered" evidence="3">
    <location>
        <begin position="1389"/>
        <end position="1428"/>
    </location>
</feature>
<dbReference type="InterPro" id="IPR020568">
    <property type="entry name" value="Ribosomal_Su5_D2-typ_SF"/>
</dbReference>
<dbReference type="CDD" id="cd00201">
    <property type="entry name" value="WW"/>
    <property type="match status" value="1"/>
</dbReference>
<feature type="domain" description="WW" evidence="4">
    <location>
        <begin position="1818"/>
        <end position="1851"/>
    </location>
</feature>
<dbReference type="PROSITE" id="PS50020">
    <property type="entry name" value="WW_DOMAIN_2"/>
    <property type="match status" value="1"/>
</dbReference>
<dbReference type="OrthoDB" id="429932at2759"/>
<dbReference type="Pfam" id="PF01119">
    <property type="entry name" value="DNA_mis_repair"/>
    <property type="match status" value="1"/>
</dbReference>
<dbReference type="InterPro" id="IPR014762">
    <property type="entry name" value="DNA_mismatch_repair_CS"/>
</dbReference>